<comment type="caution">
    <text evidence="9">The sequence shown here is derived from an EMBL/GenBank/DDBJ whole genome shotgun (WGS) entry which is preliminary data.</text>
</comment>
<dbReference type="GO" id="GO:0006508">
    <property type="term" value="P:proteolysis"/>
    <property type="evidence" value="ECO:0007669"/>
    <property type="project" value="UniProtKB-KW"/>
</dbReference>
<feature type="domain" description="Peptidase M3A/M3B catalytic" evidence="7">
    <location>
        <begin position="204"/>
        <end position="583"/>
    </location>
</feature>
<dbReference type="AlphaFoldDB" id="A0ABD5UX63"/>
<keyword evidence="4" id="KW-0378">Hydrolase</keyword>
<dbReference type="RefSeq" id="WP_340602168.1">
    <property type="nucleotide sequence ID" value="NZ_JBBMXV010000001.1"/>
</dbReference>
<evidence type="ECO:0000259" key="8">
    <source>
        <dbReference type="Pfam" id="PF08439"/>
    </source>
</evidence>
<protein>
    <submittedName>
        <fullName evidence="9">Oligoendopeptidase F</fullName>
    </submittedName>
</protein>
<dbReference type="Proteomes" id="UP001596312">
    <property type="component" value="Unassembled WGS sequence"/>
</dbReference>
<keyword evidence="6" id="KW-0482">Metalloprotease</keyword>
<dbReference type="Pfam" id="PF08439">
    <property type="entry name" value="Peptidase_M3_N"/>
    <property type="match status" value="1"/>
</dbReference>
<keyword evidence="10" id="KW-1185">Reference proteome</keyword>
<keyword evidence="2" id="KW-0645">Protease</keyword>
<dbReference type="CDD" id="cd09608">
    <property type="entry name" value="M3B_PepF"/>
    <property type="match status" value="1"/>
</dbReference>
<dbReference type="PANTHER" id="PTHR11804">
    <property type="entry name" value="PROTEASE M3 THIMET OLIGOPEPTIDASE-RELATED"/>
    <property type="match status" value="1"/>
</dbReference>
<keyword evidence="5" id="KW-0862">Zinc</keyword>
<dbReference type="NCBIfam" id="TIGR00181">
    <property type="entry name" value="pepF"/>
    <property type="match status" value="1"/>
</dbReference>
<dbReference type="PANTHER" id="PTHR11804:SF84">
    <property type="entry name" value="SACCHAROLYSIN"/>
    <property type="match status" value="1"/>
</dbReference>
<evidence type="ECO:0000256" key="4">
    <source>
        <dbReference type="ARBA" id="ARBA00022801"/>
    </source>
</evidence>
<dbReference type="InterPro" id="IPR001567">
    <property type="entry name" value="Pept_M3A_M3B_dom"/>
</dbReference>
<dbReference type="EMBL" id="JBHSXQ010000001">
    <property type="protein sequence ID" value="MFC6903677.1"/>
    <property type="molecule type" value="Genomic_DNA"/>
</dbReference>
<evidence type="ECO:0000256" key="3">
    <source>
        <dbReference type="ARBA" id="ARBA00022723"/>
    </source>
</evidence>
<keyword evidence="3" id="KW-0479">Metal-binding</keyword>
<dbReference type="SUPFAM" id="SSF55486">
    <property type="entry name" value="Metalloproteases ('zincins'), catalytic domain"/>
    <property type="match status" value="1"/>
</dbReference>
<sequence>MSSVPEREELSEEYTWDLESIYASDDDWEAAYEEIEERIEEIEAYEGRTTESGETLHELLSLREELMRELSQLAAYARMRRDEDTRDQQYQALTARSQSLASEASSAASFVEPELQQLSEDELAALIEEEPALEEYEHYFDDVLRMKPHTRSAEVEALLAELGEVTGASGEIYNMLSNADLEFPTIEDPDGEAVEVTQANFTKLQKHQDREFRREVYEGFYDTWEDVRNTVGSSYKNSVKADVKLARARDYETAREAALDGPNIPVEVYDNLVDTVHDNLDVLHRHADLKREALGVDELRMWDLYMPVAEGESPDLEYDTAADHVVEALAPLGEEYQSRVSEGLDSRWVDVYENAGKQSGAYSGGTYDTQPFILMNYQDDIPSMYTLAHELGHSLHSQLTSENQPYVYSGYEIFVAEVASTVNEALLTRHLLDTVEDERFRLHVLNEYLERFRSTLYRQTMFAEFEHRAHEIDEEGEALTPDRLDELYGELKGEFYEPAAVDDRIAREWMRIPHFYRAYYVYQYATGISAAVALSRKILEEGESAAADYREFLRSGSTEYPLELLEVAGVDMRSPEPIEDALGVYDEYVEEMASLL</sequence>
<evidence type="ECO:0000256" key="1">
    <source>
        <dbReference type="ARBA" id="ARBA00001947"/>
    </source>
</evidence>
<evidence type="ECO:0000256" key="2">
    <source>
        <dbReference type="ARBA" id="ARBA00022670"/>
    </source>
</evidence>
<dbReference type="Gene3D" id="1.10.1370.20">
    <property type="entry name" value="Oligoendopeptidase f, C-terminal domain"/>
    <property type="match status" value="1"/>
</dbReference>
<dbReference type="InterPro" id="IPR045090">
    <property type="entry name" value="Pept_M3A_M3B"/>
</dbReference>
<evidence type="ECO:0000259" key="7">
    <source>
        <dbReference type="Pfam" id="PF01432"/>
    </source>
</evidence>
<dbReference type="InterPro" id="IPR013647">
    <property type="entry name" value="OligopepF_N_dom"/>
</dbReference>
<dbReference type="Gene3D" id="1.10.287.830">
    <property type="entry name" value="putative peptidase helix hairpin domain like"/>
    <property type="match status" value="1"/>
</dbReference>
<evidence type="ECO:0000313" key="10">
    <source>
        <dbReference type="Proteomes" id="UP001596312"/>
    </source>
</evidence>
<accession>A0ABD5UX63</accession>
<dbReference type="InterPro" id="IPR042088">
    <property type="entry name" value="OligoPept_F_C"/>
</dbReference>
<feature type="domain" description="Oligopeptidase F N-terminal" evidence="8">
    <location>
        <begin position="114"/>
        <end position="183"/>
    </location>
</feature>
<evidence type="ECO:0000313" key="9">
    <source>
        <dbReference type="EMBL" id="MFC6903677.1"/>
    </source>
</evidence>
<gene>
    <name evidence="9" type="primary">pepF</name>
    <name evidence="9" type="ORF">ACFQGH_00530</name>
</gene>
<comment type="cofactor">
    <cofactor evidence="1">
        <name>Zn(2+)</name>
        <dbReference type="ChEBI" id="CHEBI:29105"/>
    </cofactor>
</comment>
<reference evidence="9 10" key="1">
    <citation type="journal article" date="2019" name="Int. J. Syst. Evol. Microbiol.">
        <title>The Global Catalogue of Microorganisms (GCM) 10K type strain sequencing project: providing services to taxonomists for standard genome sequencing and annotation.</title>
        <authorList>
            <consortium name="The Broad Institute Genomics Platform"/>
            <consortium name="The Broad Institute Genome Sequencing Center for Infectious Disease"/>
            <person name="Wu L."/>
            <person name="Ma J."/>
        </authorList>
    </citation>
    <scope>NUCLEOTIDE SEQUENCE [LARGE SCALE GENOMIC DNA]</scope>
    <source>
        <strain evidence="9 10">CGMCC 1.3240</strain>
    </source>
</reference>
<dbReference type="Gene3D" id="1.20.140.70">
    <property type="entry name" value="Oligopeptidase f, N-terminal domain"/>
    <property type="match status" value="1"/>
</dbReference>
<organism evidence="9 10">
    <name type="scientific">Halalkalicoccus tibetensis</name>
    <dbReference type="NCBI Taxonomy" id="175632"/>
    <lineage>
        <taxon>Archaea</taxon>
        <taxon>Methanobacteriati</taxon>
        <taxon>Methanobacteriota</taxon>
        <taxon>Stenosarchaea group</taxon>
        <taxon>Halobacteria</taxon>
        <taxon>Halobacteriales</taxon>
        <taxon>Halococcaceae</taxon>
        <taxon>Halalkalicoccus</taxon>
    </lineage>
</organism>
<dbReference type="GO" id="GO:0046872">
    <property type="term" value="F:metal ion binding"/>
    <property type="evidence" value="ECO:0007669"/>
    <property type="project" value="UniProtKB-KW"/>
</dbReference>
<evidence type="ECO:0000256" key="5">
    <source>
        <dbReference type="ARBA" id="ARBA00022833"/>
    </source>
</evidence>
<dbReference type="InterPro" id="IPR004438">
    <property type="entry name" value="Peptidase_M3B"/>
</dbReference>
<dbReference type="GO" id="GO:0008237">
    <property type="term" value="F:metallopeptidase activity"/>
    <property type="evidence" value="ECO:0007669"/>
    <property type="project" value="UniProtKB-KW"/>
</dbReference>
<name>A0ABD5UX63_9EURY</name>
<dbReference type="Pfam" id="PF01432">
    <property type="entry name" value="Peptidase_M3"/>
    <property type="match status" value="1"/>
</dbReference>
<proteinExistence type="predicted"/>
<evidence type="ECO:0000256" key="6">
    <source>
        <dbReference type="ARBA" id="ARBA00023049"/>
    </source>
</evidence>